<gene>
    <name evidence="1" type="ORF">OXYTRIMIC_627</name>
</gene>
<proteinExistence type="predicted"/>
<reference evidence="2" key="1">
    <citation type="journal article" date="2014" name="Cell">
        <title>The Architecture of a Scrambled Genome Reveals Massive Levels of Genomic Rearrangement during Development.</title>
        <authorList>
            <person name="Chen X."/>
            <person name="Bracht J.R."/>
            <person name="Goldman A.D."/>
            <person name="Dolzhenko E."/>
            <person name="Clay D.M."/>
            <person name="Swart E.C."/>
            <person name="Perlman D.H."/>
            <person name="Doak T.G."/>
            <person name="Stuart A."/>
            <person name="Amemiya C.T."/>
            <person name="Sebra R.P."/>
            <person name="Landweber L.F."/>
        </authorList>
    </citation>
    <scope>NUCLEOTIDE SEQUENCE [LARGE SCALE GENOMIC DNA]</scope>
    <source>
        <strain evidence="2">JRB310</strain>
    </source>
</reference>
<dbReference type="EMBL" id="ARYC01009885">
    <property type="protein sequence ID" value="KEJ82628.1"/>
    <property type="molecule type" value="Genomic_DNA"/>
</dbReference>
<comment type="caution">
    <text evidence="1">The sequence shown here is derived from an EMBL/GenBank/DDBJ whole genome shotgun (WGS) entry which is preliminary data.</text>
</comment>
<organism evidence="1 2">
    <name type="scientific">Oxytricha trifallax</name>
    <dbReference type="NCBI Taxonomy" id="1172189"/>
    <lineage>
        <taxon>Eukaryota</taxon>
        <taxon>Sar</taxon>
        <taxon>Alveolata</taxon>
        <taxon>Ciliophora</taxon>
        <taxon>Intramacronucleata</taxon>
        <taxon>Spirotrichea</taxon>
        <taxon>Stichotrichia</taxon>
        <taxon>Sporadotrichida</taxon>
        <taxon>Oxytrichidae</taxon>
        <taxon>Oxytrichinae</taxon>
        <taxon>Oxytricha</taxon>
    </lineage>
</organism>
<protein>
    <submittedName>
        <fullName evidence="1">Uncharacterized protein</fullName>
    </submittedName>
</protein>
<evidence type="ECO:0000313" key="1">
    <source>
        <dbReference type="EMBL" id="KEJ82628.1"/>
    </source>
</evidence>
<dbReference type="Proteomes" id="UP000053232">
    <property type="component" value="Unassembled WGS sequence"/>
</dbReference>
<sequence length="142" mass="16403">MVIRQPFNNQEEFGFLGHTAHTLAKLRLMQFWQSPSLLINHNSHSRQLHQGMPSLSREERPEWRCYHLGGSSAPEHWPQKIAISAPGDQAMGTEWHWAPTIRQAGRYSATPRVWKGVLGHRDFVMSRQWLLDQGDAQDLNIL</sequence>
<evidence type="ECO:0000313" key="2">
    <source>
        <dbReference type="Proteomes" id="UP000053232"/>
    </source>
</evidence>
<name>A0A073HX98_9SPIT</name>
<keyword evidence="2" id="KW-1185">Reference proteome</keyword>
<accession>A0A073HX98</accession>
<dbReference type="AlphaFoldDB" id="A0A073HX98"/>